<organism evidence="6 7">
    <name type="scientific">Cricetibacter osteomyelitidis</name>
    <dbReference type="NCBI Taxonomy" id="1521931"/>
    <lineage>
        <taxon>Bacteria</taxon>
        <taxon>Pseudomonadati</taxon>
        <taxon>Pseudomonadota</taxon>
        <taxon>Gammaproteobacteria</taxon>
        <taxon>Pasteurellales</taxon>
        <taxon>Pasteurellaceae</taxon>
        <taxon>Cricetibacter</taxon>
    </lineage>
</organism>
<evidence type="ECO:0000256" key="1">
    <source>
        <dbReference type="ARBA" id="ARBA00009091"/>
    </source>
</evidence>
<dbReference type="SUPFAM" id="SSF111384">
    <property type="entry name" value="OmpH-like"/>
    <property type="match status" value="1"/>
</dbReference>
<dbReference type="Proteomes" id="UP000295763">
    <property type="component" value="Unassembled WGS sequence"/>
</dbReference>
<dbReference type="SMART" id="SM00935">
    <property type="entry name" value="OmpH"/>
    <property type="match status" value="1"/>
</dbReference>
<dbReference type="OrthoDB" id="5689656at2"/>
<feature type="coiled-coil region" evidence="3">
    <location>
        <begin position="126"/>
        <end position="160"/>
    </location>
</feature>
<keyword evidence="7" id="KW-1185">Reference proteome</keyword>
<dbReference type="AlphaFoldDB" id="A0A4R2SWU3"/>
<proteinExistence type="inferred from homology"/>
<dbReference type="EMBL" id="SLYB01000012">
    <property type="protein sequence ID" value="TCP94969.1"/>
    <property type="molecule type" value="Genomic_DNA"/>
</dbReference>
<dbReference type="InterPro" id="IPR005632">
    <property type="entry name" value="Chaperone_Skp"/>
</dbReference>
<evidence type="ECO:0000256" key="3">
    <source>
        <dbReference type="SAM" id="Coils"/>
    </source>
</evidence>
<evidence type="ECO:0000256" key="5">
    <source>
        <dbReference type="SAM" id="SignalP"/>
    </source>
</evidence>
<dbReference type="RefSeq" id="WP_131976792.1">
    <property type="nucleotide sequence ID" value="NZ_SLYB01000012.1"/>
</dbReference>
<protein>
    <submittedName>
        <fullName evidence="6">Periplasmic chaperone for outer membrane proteins Skp</fullName>
    </submittedName>
</protein>
<feature type="region of interest" description="Disordered" evidence="4">
    <location>
        <begin position="101"/>
        <end position="122"/>
    </location>
</feature>
<accession>A0A4R2SWU3</accession>
<keyword evidence="2 5" id="KW-0732">Signal</keyword>
<comment type="caution">
    <text evidence="6">The sequence shown here is derived from an EMBL/GenBank/DDBJ whole genome shotgun (WGS) entry which is preliminary data.</text>
</comment>
<sequence>MKKALKLTALSLALAFGSASFAQAADADKIAYVSVPVLLQSHPLVSETSEFGKLRKAEEDKLAPEEQKLAEAAQGLRTDEAALQKEGEALKASLDKKFAQLQKDAKDPKQRPSKLQEREKALNAESAAFQKKVAAFEKRANEHQQKVAAFQQKAGEAQQRLGAEEAKVRAEVTKNVKENIDKVAKEQGYTLVLDAAAVIYTANEGNDITEAVVKSFGGELPKAPKAPEAK</sequence>
<evidence type="ECO:0000313" key="6">
    <source>
        <dbReference type="EMBL" id="TCP94969.1"/>
    </source>
</evidence>
<evidence type="ECO:0000256" key="4">
    <source>
        <dbReference type="SAM" id="MobiDB-lite"/>
    </source>
</evidence>
<feature type="chain" id="PRO_5020553643" evidence="5">
    <location>
        <begin position="25"/>
        <end position="230"/>
    </location>
</feature>
<dbReference type="GO" id="GO:0051082">
    <property type="term" value="F:unfolded protein binding"/>
    <property type="evidence" value="ECO:0007669"/>
    <property type="project" value="InterPro"/>
</dbReference>
<comment type="similarity">
    <text evidence="1">Belongs to the Skp family.</text>
</comment>
<gene>
    <name evidence="6" type="ORF">EDC44_11228</name>
</gene>
<dbReference type="InterPro" id="IPR024930">
    <property type="entry name" value="Skp_dom_sf"/>
</dbReference>
<reference evidence="6 7" key="1">
    <citation type="submission" date="2019-03" db="EMBL/GenBank/DDBJ databases">
        <title>Genomic Encyclopedia of Type Strains, Phase IV (KMG-IV): sequencing the most valuable type-strain genomes for metagenomic binning, comparative biology and taxonomic classification.</title>
        <authorList>
            <person name="Goeker M."/>
        </authorList>
    </citation>
    <scope>NUCLEOTIDE SEQUENCE [LARGE SCALE GENOMIC DNA]</scope>
    <source>
        <strain evidence="6 7">DSM 28404</strain>
    </source>
</reference>
<dbReference type="Pfam" id="PF03938">
    <property type="entry name" value="OmpH"/>
    <property type="match status" value="1"/>
</dbReference>
<keyword evidence="3" id="KW-0175">Coiled coil</keyword>
<evidence type="ECO:0000313" key="7">
    <source>
        <dbReference type="Proteomes" id="UP000295763"/>
    </source>
</evidence>
<dbReference type="PANTHER" id="PTHR35089:SF1">
    <property type="entry name" value="CHAPERONE PROTEIN SKP"/>
    <property type="match status" value="1"/>
</dbReference>
<dbReference type="PANTHER" id="PTHR35089">
    <property type="entry name" value="CHAPERONE PROTEIN SKP"/>
    <property type="match status" value="1"/>
</dbReference>
<dbReference type="GO" id="GO:0050821">
    <property type="term" value="P:protein stabilization"/>
    <property type="evidence" value="ECO:0007669"/>
    <property type="project" value="TreeGrafter"/>
</dbReference>
<evidence type="ECO:0000256" key="2">
    <source>
        <dbReference type="ARBA" id="ARBA00022729"/>
    </source>
</evidence>
<dbReference type="Gene3D" id="3.30.910.20">
    <property type="entry name" value="Skp domain"/>
    <property type="match status" value="1"/>
</dbReference>
<name>A0A4R2SWU3_9PAST</name>
<dbReference type="GO" id="GO:0005829">
    <property type="term" value="C:cytosol"/>
    <property type="evidence" value="ECO:0007669"/>
    <property type="project" value="TreeGrafter"/>
</dbReference>
<feature type="signal peptide" evidence="5">
    <location>
        <begin position="1"/>
        <end position="24"/>
    </location>
</feature>